<gene>
    <name evidence="7" type="ORF">BD310DRAFT_814765</name>
</gene>
<accession>A0A4Q9Q0K3</accession>
<keyword evidence="4 6" id="KW-0460">Magnesium</keyword>
<evidence type="ECO:0000256" key="6">
    <source>
        <dbReference type="RuleBase" id="RU366034"/>
    </source>
</evidence>
<keyword evidence="8" id="KW-1185">Reference proteome</keyword>
<dbReference type="SFLD" id="SFLDG01020">
    <property type="entry name" value="Terpene_Cyclase_Like_2"/>
    <property type="match status" value="1"/>
</dbReference>
<name>A0A4Q9Q0K3_9APHY</name>
<keyword evidence="5 6" id="KW-0456">Lyase</keyword>
<dbReference type="GO" id="GO:0008299">
    <property type="term" value="P:isoprenoid biosynthetic process"/>
    <property type="evidence" value="ECO:0007669"/>
    <property type="project" value="UniProtKB-ARBA"/>
</dbReference>
<evidence type="ECO:0000256" key="2">
    <source>
        <dbReference type="ARBA" id="ARBA00006333"/>
    </source>
</evidence>
<proteinExistence type="inferred from homology"/>
<dbReference type="EMBL" id="ML145103">
    <property type="protein sequence ID" value="TBU60682.1"/>
    <property type="molecule type" value="Genomic_DNA"/>
</dbReference>
<protein>
    <recommendedName>
        <fullName evidence="6">Terpene synthase</fullName>
        <ecNumber evidence="6">4.2.3.-</ecNumber>
    </recommendedName>
</protein>
<dbReference type="EC" id="4.2.3.-" evidence="6"/>
<dbReference type="InterPro" id="IPR008949">
    <property type="entry name" value="Isoprenoid_synthase_dom_sf"/>
</dbReference>
<evidence type="ECO:0000256" key="3">
    <source>
        <dbReference type="ARBA" id="ARBA00022723"/>
    </source>
</evidence>
<evidence type="ECO:0000313" key="7">
    <source>
        <dbReference type="EMBL" id="TBU60682.1"/>
    </source>
</evidence>
<dbReference type="Pfam" id="PF19086">
    <property type="entry name" value="Terpene_syn_C_2"/>
    <property type="match status" value="1"/>
</dbReference>
<dbReference type="GO" id="GO:0046872">
    <property type="term" value="F:metal ion binding"/>
    <property type="evidence" value="ECO:0007669"/>
    <property type="project" value="UniProtKB-KW"/>
</dbReference>
<dbReference type="GO" id="GO:0010333">
    <property type="term" value="F:terpene synthase activity"/>
    <property type="evidence" value="ECO:0007669"/>
    <property type="project" value="InterPro"/>
</dbReference>
<dbReference type="SFLD" id="SFLDS00005">
    <property type="entry name" value="Isoprenoid_Synthase_Type_I"/>
    <property type="match status" value="1"/>
</dbReference>
<organism evidence="7 8">
    <name type="scientific">Dichomitus squalens</name>
    <dbReference type="NCBI Taxonomy" id="114155"/>
    <lineage>
        <taxon>Eukaryota</taxon>
        <taxon>Fungi</taxon>
        <taxon>Dikarya</taxon>
        <taxon>Basidiomycota</taxon>
        <taxon>Agaricomycotina</taxon>
        <taxon>Agaricomycetes</taxon>
        <taxon>Polyporales</taxon>
        <taxon>Polyporaceae</taxon>
        <taxon>Dichomitus</taxon>
    </lineage>
</organism>
<dbReference type="OMA" id="ASGAWFR"/>
<dbReference type="PANTHER" id="PTHR35201:SF4">
    <property type="entry name" value="BETA-PINACENE SYNTHASE-RELATED"/>
    <property type="match status" value="1"/>
</dbReference>
<dbReference type="Proteomes" id="UP000292082">
    <property type="component" value="Unassembled WGS sequence"/>
</dbReference>
<sequence>MLSSQAASFRLPDTLAAWPWTRRINPHYAEVKEASAAWLESFHAFGPKAQRAFNLCDFNLLASLAYPIASKEQLRTGCDLMNVFFVFDEYSDVTDEKTVQGLADIIMDALRNPFAPRPAGENVLGEITRQFWERAIQTASPASQRRFIATFDTYCQSVVQQAADRDVQHVRTIDSYFENRRENIGARPSFALLELDMDLPDEVMEHPAIVDLTTGAIDMLILGNDICSYNVEQARGDDAHNIVTVVMDELGTDLHGAMEWVAERHRILVGQFLERFGRLPSWGPEIDAQVARYVDGLGNWVRANDSWSFESQRYFGLDGLEIKESRWVQLLRKVSTPKLGARKELVYSDIRVPPVSFVLVSICLFIVALNV</sequence>
<dbReference type="PANTHER" id="PTHR35201">
    <property type="entry name" value="TERPENE SYNTHASE"/>
    <property type="match status" value="1"/>
</dbReference>
<keyword evidence="3 6" id="KW-0479">Metal-binding</keyword>
<reference evidence="7 8" key="1">
    <citation type="submission" date="2019-01" db="EMBL/GenBank/DDBJ databases">
        <title>Draft genome sequences of three monokaryotic isolates of the white-rot basidiomycete fungus Dichomitus squalens.</title>
        <authorList>
            <consortium name="DOE Joint Genome Institute"/>
            <person name="Lopez S.C."/>
            <person name="Andreopoulos B."/>
            <person name="Pangilinan J."/>
            <person name="Lipzen A."/>
            <person name="Riley R."/>
            <person name="Ahrendt S."/>
            <person name="Ng V."/>
            <person name="Barry K."/>
            <person name="Daum C."/>
            <person name="Grigoriev I.V."/>
            <person name="Hilden K.S."/>
            <person name="Makela M.R."/>
            <person name="de Vries R.P."/>
        </authorList>
    </citation>
    <scope>NUCLEOTIDE SEQUENCE [LARGE SCALE GENOMIC DNA]</scope>
    <source>
        <strain evidence="7 8">CBS 464.89</strain>
    </source>
</reference>
<dbReference type="AlphaFoldDB" id="A0A4Q9Q0K3"/>
<comment type="cofactor">
    <cofactor evidence="1 6">
        <name>Mg(2+)</name>
        <dbReference type="ChEBI" id="CHEBI:18420"/>
    </cofactor>
</comment>
<evidence type="ECO:0000256" key="1">
    <source>
        <dbReference type="ARBA" id="ARBA00001946"/>
    </source>
</evidence>
<dbReference type="Gene3D" id="1.10.600.10">
    <property type="entry name" value="Farnesyl Diphosphate Synthase"/>
    <property type="match status" value="1"/>
</dbReference>
<evidence type="ECO:0000313" key="8">
    <source>
        <dbReference type="Proteomes" id="UP000292082"/>
    </source>
</evidence>
<dbReference type="SUPFAM" id="SSF48576">
    <property type="entry name" value="Terpenoid synthases"/>
    <property type="match status" value="1"/>
</dbReference>
<evidence type="ECO:0000256" key="5">
    <source>
        <dbReference type="ARBA" id="ARBA00023239"/>
    </source>
</evidence>
<comment type="similarity">
    <text evidence="2 6">Belongs to the terpene synthase family.</text>
</comment>
<dbReference type="InterPro" id="IPR034686">
    <property type="entry name" value="Terpene_cyclase-like_2"/>
</dbReference>
<evidence type="ECO:0000256" key="4">
    <source>
        <dbReference type="ARBA" id="ARBA00022842"/>
    </source>
</evidence>